<dbReference type="Pfam" id="PF11954">
    <property type="entry name" value="DUF3471"/>
    <property type="match status" value="1"/>
</dbReference>
<dbReference type="InterPro" id="IPR012338">
    <property type="entry name" value="Beta-lactam/transpept-like"/>
</dbReference>
<dbReference type="InterPro" id="IPR001466">
    <property type="entry name" value="Beta-lactam-related"/>
</dbReference>
<feature type="domain" description="Peptidase S12 Pab87-related C-terminal" evidence="3">
    <location>
        <begin position="399"/>
        <end position="487"/>
    </location>
</feature>
<organism evidence="4 5">
    <name type="scientific">Ktedonosporobacter rubrisoli</name>
    <dbReference type="NCBI Taxonomy" id="2509675"/>
    <lineage>
        <taxon>Bacteria</taxon>
        <taxon>Bacillati</taxon>
        <taxon>Chloroflexota</taxon>
        <taxon>Ktedonobacteria</taxon>
        <taxon>Ktedonobacterales</taxon>
        <taxon>Ktedonosporobacteraceae</taxon>
        <taxon>Ktedonosporobacter</taxon>
    </lineage>
</organism>
<proteinExistence type="predicted"/>
<dbReference type="SUPFAM" id="SSF56601">
    <property type="entry name" value="beta-lactamase/transpeptidase-like"/>
    <property type="match status" value="1"/>
</dbReference>
<feature type="compositionally biased region" description="Basic and acidic residues" evidence="1">
    <location>
        <begin position="379"/>
        <end position="401"/>
    </location>
</feature>
<dbReference type="Gene3D" id="2.40.128.600">
    <property type="match status" value="1"/>
</dbReference>
<dbReference type="PANTHER" id="PTHR46825:SF15">
    <property type="entry name" value="BETA-LACTAMASE-RELATED DOMAIN-CONTAINING PROTEIN"/>
    <property type="match status" value="1"/>
</dbReference>
<dbReference type="KEGG" id="kbs:EPA93_13620"/>
<sequence length="501" mass="56970">MAQASSLPSPAQRLQSYEEFALARMQEWKVPGVAVGIIKDDEVIYTRGFGQRDREQGLAMTPQTVFCIASCTKAYVAMGLAMLVDEGKLDWDVPLRNYLPEFQLSDSVASERVTTRDILSHRTGLPRHDLLAENTYFPLPELVKRLRHLELTKDLRAGWQYNNLLYATAGYLLETLSGQSWDAFIRQRIREPLGMNNTGFSLQEMRQAAEYAAPYRLEKGELQRTSYYSPETMTDAPAGSMASNVDDTLKWVRCLINGTKYGDGEQRLVSQAQYEQLIGPQMIVPRGELRSEAYPEESHYCYGLGWWTFTYRGHRVVQHSGGVPGFSLLTTFLPDDKLGIVTFTNREAYQVAVHSIFTFNLCDRVLGLDEMPWNERTRQSFDTAVERQKQQRKEEDAKQVKDAPPSHPLSAYVGQYEHPGYGAFTVSLDEQGLKGLYNNVEYRFTHFHYDVFQTELAYYEYRFKVSFATDLDGNVASLAAPLEPAANPIVFKRVAVKAAQE</sequence>
<name>A0A4P6JQE4_KTERU</name>
<evidence type="ECO:0000313" key="4">
    <source>
        <dbReference type="EMBL" id="QBD76986.1"/>
    </source>
</evidence>
<dbReference type="EMBL" id="CP035758">
    <property type="protein sequence ID" value="QBD76986.1"/>
    <property type="molecule type" value="Genomic_DNA"/>
</dbReference>
<reference evidence="4 5" key="1">
    <citation type="submission" date="2019-01" db="EMBL/GenBank/DDBJ databases">
        <title>Ktedonosporobacter rubrisoli SCAWS-G2.</title>
        <authorList>
            <person name="Huang Y."/>
            <person name="Yan B."/>
        </authorList>
    </citation>
    <scope>NUCLEOTIDE SEQUENCE [LARGE SCALE GENOMIC DNA]</scope>
    <source>
        <strain evidence="4 5">SCAWS-G2</strain>
    </source>
</reference>
<dbReference type="GO" id="GO:0016787">
    <property type="term" value="F:hydrolase activity"/>
    <property type="evidence" value="ECO:0007669"/>
    <property type="project" value="UniProtKB-KW"/>
</dbReference>
<protein>
    <submittedName>
        <fullName evidence="4">Serine hydrolase</fullName>
    </submittedName>
</protein>
<accession>A0A4P6JQE4</accession>
<keyword evidence="4" id="KW-0378">Hydrolase</keyword>
<evidence type="ECO:0000256" key="1">
    <source>
        <dbReference type="SAM" id="MobiDB-lite"/>
    </source>
</evidence>
<dbReference type="PANTHER" id="PTHR46825">
    <property type="entry name" value="D-ALANYL-D-ALANINE-CARBOXYPEPTIDASE/ENDOPEPTIDASE AMPH"/>
    <property type="match status" value="1"/>
</dbReference>
<evidence type="ECO:0000259" key="3">
    <source>
        <dbReference type="Pfam" id="PF11954"/>
    </source>
</evidence>
<dbReference type="OrthoDB" id="1522765at2"/>
<feature type="domain" description="Beta-lactamase-related" evidence="2">
    <location>
        <begin position="24"/>
        <end position="348"/>
    </location>
</feature>
<dbReference type="Pfam" id="PF00144">
    <property type="entry name" value="Beta-lactamase"/>
    <property type="match status" value="1"/>
</dbReference>
<evidence type="ECO:0000313" key="5">
    <source>
        <dbReference type="Proteomes" id="UP000290365"/>
    </source>
</evidence>
<evidence type="ECO:0000259" key="2">
    <source>
        <dbReference type="Pfam" id="PF00144"/>
    </source>
</evidence>
<dbReference type="AlphaFoldDB" id="A0A4P6JQE4"/>
<feature type="region of interest" description="Disordered" evidence="1">
    <location>
        <begin position="379"/>
        <end position="406"/>
    </location>
</feature>
<dbReference type="Proteomes" id="UP000290365">
    <property type="component" value="Chromosome"/>
</dbReference>
<dbReference type="Gene3D" id="3.40.710.10">
    <property type="entry name" value="DD-peptidase/beta-lactamase superfamily"/>
    <property type="match status" value="1"/>
</dbReference>
<dbReference type="InterPro" id="IPR050491">
    <property type="entry name" value="AmpC-like"/>
</dbReference>
<gene>
    <name evidence="4" type="ORF">EPA93_13620</name>
</gene>
<dbReference type="InterPro" id="IPR021860">
    <property type="entry name" value="Peptidase_S12_Pab87-rel_C"/>
</dbReference>
<dbReference type="RefSeq" id="WP_129888050.1">
    <property type="nucleotide sequence ID" value="NZ_CP035758.1"/>
</dbReference>
<keyword evidence="5" id="KW-1185">Reference proteome</keyword>